<dbReference type="EMBL" id="JARBJD010000049">
    <property type="protein sequence ID" value="KAK2957140.1"/>
    <property type="molecule type" value="Genomic_DNA"/>
</dbReference>
<accession>A0ABQ9Y065</accession>
<feature type="domain" description="Asparaginase/glutaminase C-terminal" evidence="5">
    <location>
        <begin position="227"/>
        <end position="333"/>
    </location>
</feature>
<feature type="transmembrane region" description="Helical" evidence="3">
    <location>
        <begin position="356"/>
        <end position="384"/>
    </location>
</feature>
<dbReference type="Gene3D" id="3.40.50.1170">
    <property type="entry name" value="L-asparaginase, N-terminal domain"/>
    <property type="match status" value="1"/>
</dbReference>
<keyword evidence="3" id="KW-0812">Transmembrane</keyword>
<name>A0ABQ9Y065_9EUKA</name>
<evidence type="ECO:0000259" key="4">
    <source>
        <dbReference type="Pfam" id="PF00710"/>
    </source>
</evidence>
<dbReference type="GO" id="GO:0004067">
    <property type="term" value="F:asparaginase activity"/>
    <property type="evidence" value="ECO:0007669"/>
    <property type="project" value="UniProtKB-EC"/>
</dbReference>
<sequence length="447" mass="49118">MLSPLLIALTANIHNANTKRLLFLYTGGLMKLNDHGAYDTAPGFLQEQVQNETLFSSENLPSFDFLEFNPLLDSSDMRLSNWIEIANAIRDNYAKYDEFVVIHGTDTLTYTASALSFLLDGLAKPVVITGSQVPMVEHYNDAVNNLLGSIAVADSGLVCESVVFFKEYVLRGNRAEKFSSVNWGGFSGADMAELGRYQESFTLNTDMLLPCVKSSSVSVPKSLSDSVFIIFCFPGLSVAHIEDILAKAEGVIFMVSSVGVLPTDDDLLNRLKTFTANGKHAYIVSQCYNGHALNVYEEKYGIVSLGTMTVEAAYAKLLWVLASERSYPSQIEKMKQNLKGEYNTTLTTPPKSTQNFVVTTMIVVTATSVVVGGAMLVMAFLIILRGNPKRKASNRARLSGGQEEDSKAIVDAEEPPVIQMEPIEGQMELEEMNKRERKDDDVTSLSS</sequence>
<reference evidence="6 7" key="1">
    <citation type="journal article" date="2022" name="bioRxiv">
        <title>Genomics of Preaxostyla Flagellates Illuminates Evolutionary Transitions and the Path Towards Mitochondrial Loss.</title>
        <authorList>
            <person name="Novak L.V.F."/>
            <person name="Treitli S.C."/>
            <person name="Pyrih J."/>
            <person name="Halakuc P."/>
            <person name="Pipaliya S.V."/>
            <person name="Vacek V."/>
            <person name="Brzon O."/>
            <person name="Soukal P."/>
            <person name="Eme L."/>
            <person name="Dacks J.B."/>
            <person name="Karnkowska A."/>
            <person name="Elias M."/>
            <person name="Hampl V."/>
        </authorList>
    </citation>
    <scope>NUCLEOTIDE SEQUENCE [LARGE SCALE GENOMIC DNA]</scope>
    <source>
        <strain evidence="6">NAU3</strain>
        <tissue evidence="6">Gut</tissue>
    </source>
</reference>
<gene>
    <name evidence="6" type="ORF">BLNAU_7970</name>
</gene>
<feature type="domain" description="L-asparaginase N-terminal" evidence="4">
    <location>
        <begin position="21"/>
        <end position="204"/>
    </location>
</feature>
<dbReference type="EC" id="3.5.1.1" evidence="1"/>
<evidence type="ECO:0000259" key="5">
    <source>
        <dbReference type="Pfam" id="PF17763"/>
    </source>
</evidence>
<evidence type="ECO:0000313" key="7">
    <source>
        <dbReference type="Proteomes" id="UP001281761"/>
    </source>
</evidence>
<evidence type="ECO:0000256" key="2">
    <source>
        <dbReference type="SAM" id="MobiDB-lite"/>
    </source>
</evidence>
<proteinExistence type="predicted"/>
<keyword evidence="3" id="KW-1133">Transmembrane helix</keyword>
<dbReference type="Pfam" id="PF17763">
    <property type="entry name" value="Asparaginase_C"/>
    <property type="match status" value="1"/>
</dbReference>
<organism evidence="6 7">
    <name type="scientific">Blattamonas nauphoetae</name>
    <dbReference type="NCBI Taxonomy" id="2049346"/>
    <lineage>
        <taxon>Eukaryota</taxon>
        <taxon>Metamonada</taxon>
        <taxon>Preaxostyla</taxon>
        <taxon>Oxymonadida</taxon>
        <taxon>Blattamonas</taxon>
    </lineage>
</organism>
<dbReference type="InterPro" id="IPR006034">
    <property type="entry name" value="Asparaginase/glutaminase-like"/>
</dbReference>
<keyword evidence="3" id="KW-0472">Membrane</keyword>
<dbReference type="Pfam" id="PF00710">
    <property type="entry name" value="Asparaginase"/>
    <property type="match status" value="1"/>
</dbReference>
<keyword evidence="7" id="KW-1185">Reference proteome</keyword>
<dbReference type="InterPro" id="IPR027473">
    <property type="entry name" value="L-asparaginase_C"/>
</dbReference>
<evidence type="ECO:0000256" key="3">
    <source>
        <dbReference type="SAM" id="Phobius"/>
    </source>
</evidence>
<dbReference type="InterPro" id="IPR040919">
    <property type="entry name" value="Asparaginase_C"/>
</dbReference>
<dbReference type="PANTHER" id="PTHR11707:SF28">
    <property type="entry name" value="60 KDA LYSOPHOSPHOLIPASE"/>
    <property type="match status" value="1"/>
</dbReference>
<dbReference type="Gene3D" id="3.40.50.40">
    <property type="match status" value="1"/>
</dbReference>
<dbReference type="InterPro" id="IPR036152">
    <property type="entry name" value="Asp/glu_Ase-like_sf"/>
</dbReference>
<dbReference type="Proteomes" id="UP001281761">
    <property type="component" value="Unassembled WGS sequence"/>
</dbReference>
<comment type="caution">
    <text evidence="6">The sequence shown here is derived from an EMBL/GenBank/DDBJ whole genome shotgun (WGS) entry which is preliminary data.</text>
</comment>
<dbReference type="PIRSF" id="PIRSF001220">
    <property type="entry name" value="L-ASNase_gatD"/>
    <property type="match status" value="1"/>
</dbReference>
<dbReference type="SMART" id="SM00870">
    <property type="entry name" value="Asparaginase"/>
    <property type="match status" value="1"/>
</dbReference>
<protein>
    <recommendedName>
        <fullName evidence="1">asparaginase</fullName>
        <ecNumber evidence="1">3.5.1.1</ecNumber>
    </recommendedName>
</protein>
<feature type="compositionally biased region" description="Basic and acidic residues" evidence="2">
    <location>
        <begin position="431"/>
        <end position="441"/>
    </location>
</feature>
<dbReference type="SUPFAM" id="SSF53774">
    <property type="entry name" value="Glutaminase/Asparaginase"/>
    <property type="match status" value="1"/>
</dbReference>
<dbReference type="InterPro" id="IPR037152">
    <property type="entry name" value="L-asparaginase_N_sf"/>
</dbReference>
<dbReference type="PANTHER" id="PTHR11707">
    <property type="entry name" value="L-ASPARAGINASE"/>
    <property type="match status" value="1"/>
</dbReference>
<dbReference type="PROSITE" id="PS51732">
    <property type="entry name" value="ASN_GLN_ASE_3"/>
    <property type="match status" value="1"/>
</dbReference>
<evidence type="ECO:0000256" key="1">
    <source>
        <dbReference type="ARBA" id="ARBA00012920"/>
    </source>
</evidence>
<feature type="region of interest" description="Disordered" evidence="2">
    <location>
        <begin position="392"/>
        <end position="447"/>
    </location>
</feature>
<keyword evidence="6" id="KW-0378">Hydrolase</keyword>
<evidence type="ECO:0000313" key="6">
    <source>
        <dbReference type="EMBL" id="KAK2957140.1"/>
    </source>
</evidence>
<dbReference type="InterPro" id="IPR027474">
    <property type="entry name" value="L-asparaginase_N"/>
</dbReference>
<dbReference type="PIRSF" id="PIRSF500176">
    <property type="entry name" value="L_ASNase"/>
    <property type="match status" value="1"/>
</dbReference>